<sequence>MQQNCGLHICWQQHPLRSLLMQRTLSVLKFRQVEEKELLIDGALKSDAVLEMEGGSCSRCQAWAYFECLSKLGAGWSIMMGCDVMASMLCSYANWGGEKLWPIRGRRLTQFWSLWVCSESSSEVRRLLENGRRSSDGSTAGIMICSP</sequence>
<gene>
    <name evidence="1" type="ORF">VNO80_26021</name>
</gene>
<accession>A0AAN9LYW0</accession>
<dbReference type="Proteomes" id="UP001374584">
    <property type="component" value="Unassembled WGS sequence"/>
</dbReference>
<dbReference type="AlphaFoldDB" id="A0AAN9LYW0"/>
<keyword evidence="2" id="KW-1185">Reference proteome</keyword>
<name>A0AAN9LYW0_PHACN</name>
<comment type="caution">
    <text evidence="1">The sequence shown here is derived from an EMBL/GenBank/DDBJ whole genome shotgun (WGS) entry which is preliminary data.</text>
</comment>
<dbReference type="EMBL" id="JAYMYR010000009">
    <property type="protein sequence ID" value="KAK7343059.1"/>
    <property type="molecule type" value="Genomic_DNA"/>
</dbReference>
<reference evidence="1 2" key="1">
    <citation type="submission" date="2024-01" db="EMBL/GenBank/DDBJ databases">
        <title>The genomes of 5 underutilized Papilionoideae crops provide insights into root nodulation and disease resistanc.</title>
        <authorList>
            <person name="Jiang F."/>
        </authorList>
    </citation>
    <scope>NUCLEOTIDE SEQUENCE [LARGE SCALE GENOMIC DNA]</scope>
    <source>
        <strain evidence="1">JINMINGXINNONG_FW02</strain>
        <tissue evidence="1">Leaves</tissue>
    </source>
</reference>
<evidence type="ECO:0000313" key="2">
    <source>
        <dbReference type="Proteomes" id="UP001374584"/>
    </source>
</evidence>
<proteinExistence type="predicted"/>
<evidence type="ECO:0000313" key="1">
    <source>
        <dbReference type="EMBL" id="KAK7343059.1"/>
    </source>
</evidence>
<protein>
    <submittedName>
        <fullName evidence="1">Uncharacterized protein</fullName>
    </submittedName>
</protein>
<organism evidence="1 2">
    <name type="scientific">Phaseolus coccineus</name>
    <name type="common">Scarlet runner bean</name>
    <name type="synonym">Phaseolus multiflorus</name>
    <dbReference type="NCBI Taxonomy" id="3886"/>
    <lineage>
        <taxon>Eukaryota</taxon>
        <taxon>Viridiplantae</taxon>
        <taxon>Streptophyta</taxon>
        <taxon>Embryophyta</taxon>
        <taxon>Tracheophyta</taxon>
        <taxon>Spermatophyta</taxon>
        <taxon>Magnoliopsida</taxon>
        <taxon>eudicotyledons</taxon>
        <taxon>Gunneridae</taxon>
        <taxon>Pentapetalae</taxon>
        <taxon>rosids</taxon>
        <taxon>fabids</taxon>
        <taxon>Fabales</taxon>
        <taxon>Fabaceae</taxon>
        <taxon>Papilionoideae</taxon>
        <taxon>50 kb inversion clade</taxon>
        <taxon>NPAAA clade</taxon>
        <taxon>indigoferoid/millettioid clade</taxon>
        <taxon>Phaseoleae</taxon>
        <taxon>Phaseolus</taxon>
    </lineage>
</organism>